<dbReference type="EMBL" id="MU001686">
    <property type="protein sequence ID" value="KAF2455639.1"/>
    <property type="molecule type" value="Genomic_DNA"/>
</dbReference>
<evidence type="ECO:0000256" key="1">
    <source>
        <dbReference type="ARBA" id="ARBA00004141"/>
    </source>
</evidence>
<feature type="transmembrane region" description="Helical" evidence="6">
    <location>
        <begin position="146"/>
        <end position="166"/>
    </location>
</feature>
<dbReference type="Pfam" id="PF07690">
    <property type="entry name" value="MFS_1"/>
    <property type="match status" value="1"/>
</dbReference>
<dbReference type="GO" id="GO:0000329">
    <property type="term" value="C:fungal-type vacuole membrane"/>
    <property type="evidence" value="ECO:0007669"/>
    <property type="project" value="TreeGrafter"/>
</dbReference>
<dbReference type="PANTHER" id="PTHR23501">
    <property type="entry name" value="MAJOR FACILITATOR SUPERFAMILY"/>
    <property type="match status" value="1"/>
</dbReference>
<feature type="transmembrane region" description="Helical" evidence="6">
    <location>
        <begin position="402"/>
        <end position="422"/>
    </location>
</feature>
<evidence type="ECO:0000256" key="2">
    <source>
        <dbReference type="ARBA" id="ARBA00022692"/>
    </source>
</evidence>
<dbReference type="Proteomes" id="UP000799766">
    <property type="component" value="Unassembled WGS sequence"/>
</dbReference>
<evidence type="ECO:0000313" key="8">
    <source>
        <dbReference type="EMBL" id="KAF2455639.1"/>
    </source>
</evidence>
<feature type="transmembrane region" description="Helical" evidence="6">
    <location>
        <begin position="173"/>
        <end position="200"/>
    </location>
</feature>
<feature type="region of interest" description="Disordered" evidence="5">
    <location>
        <begin position="546"/>
        <end position="568"/>
    </location>
</feature>
<dbReference type="SUPFAM" id="SSF103473">
    <property type="entry name" value="MFS general substrate transporter"/>
    <property type="match status" value="1"/>
</dbReference>
<gene>
    <name evidence="8" type="ORF">BDY21DRAFT_349905</name>
</gene>
<evidence type="ECO:0000256" key="6">
    <source>
        <dbReference type="SAM" id="Phobius"/>
    </source>
</evidence>
<evidence type="ECO:0000259" key="7">
    <source>
        <dbReference type="PROSITE" id="PS50850"/>
    </source>
</evidence>
<feature type="compositionally biased region" description="Acidic residues" evidence="5">
    <location>
        <begin position="557"/>
        <end position="568"/>
    </location>
</feature>
<reference evidence="8" key="1">
    <citation type="journal article" date="2020" name="Stud. Mycol.">
        <title>101 Dothideomycetes genomes: a test case for predicting lifestyles and emergence of pathogens.</title>
        <authorList>
            <person name="Haridas S."/>
            <person name="Albert R."/>
            <person name="Binder M."/>
            <person name="Bloem J."/>
            <person name="Labutti K."/>
            <person name="Salamov A."/>
            <person name="Andreopoulos B."/>
            <person name="Baker S."/>
            <person name="Barry K."/>
            <person name="Bills G."/>
            <person name="Bluhm B."/>
            <person name="Cannon C."/>
            <person name="Castanera R."/>
            <person name="Culley D."/>
            <person name="Daum C."/>
            <person name="Ezra D."/>
            <person name="Gonzalez J."/>
            <person name="Henrissat B."/>
            <person name="Kuo A."/>
            <person name="Liang C."/>
            <person name="Lipzen A."/>
            <person name="Lutzoni F."/>
            <person name="Magnuson J."/>
            <person name="Mondo S."/>
            <person name="Nolan M."/>
            <person name="Ohm R."/>
            <person name="Pangilinan J."/>
            <person name="Park H.-J."/>
            <person name="Ramirez L."/>
            <person name="Alfaro M."/>
            <person name="Sun H."/>
            <person name="Tritt A."/>
            <person name="Yoshinaga Y."/>
            <person name="Zwiers L.-H."/>
            <person name="Turgeon B."/>
            <person name="Goodwin S."/>
            <person name="Spatafora J."/>
            <person name="Crous P."/>
            <person name="Grigoriev I."/>
        </authorList>
    </citation>
    <scope>NUCLEOTIDE SEQUENCE</scope>
    <source>
        <strain evidence="8">ATCC 16933</strain>
    </source>
</reference>
<dbReference type="OrthoDB" id="4160219at2759"/>
<feature type="compositionally biased region" description="Polar residues" evidence="5">
    <location>
        <begin position="26"/>
        <end position="39"/>
    </location>
</feature>
<evidence type="ECO:0000256" key="3">
    <source>
        <dbReference type="ARBA" id="ARBA00022989"/>
    </source>
</evidence>
<sequence>MDSGSAERGLSDSTPLLGEERDLNRAGTSTTEDQGNGNRSLNITPWRGVSIGVFVFVLVFFQASNISLLTTTQGLIATEFDAFDDISWFTSAYLIAMSSITPLGGRICRIFSPRTYITFSSLVFAIGVLVTSLSHNLAIFLLGRTITGVGSAGMLSVVIILILELASVERRGLFIGLANSGMTVGVSLGAVIAGALAPAAGWRSVFWIQCPIIIAAGLGVFLSLPQSIDSSDHTRKKTPLKSQLKRIDYGGACLLIATMVLFLYGLSSSKILPVPIILSLVLLGLFILIESRFATEPFIPVAVLKSRGTLFSCFATLGMMMARWSVLFYTPVYAIAVRSWSPASGGLILLPTNAGFGIGGLLAGWIHIRRAGSFYISCVATFVLFAATLFALGFLSTDSSPVTAYIIVTFLNGLFTGAALNYNLAHLLHLMPEDLHTIATPLLAVFRGFAGSFGSSIGGGIFTRSLRSALGEEFADRGLGTGPGGDGEDYSNLIRQLAGNPSLVHTLSGLEHEGAIAGYEDALRILFVSSSALGLAFTLVQASTGWKGPGAKKGVETDDEGLENTNED</sequence>
<dbReference type="PANTHER" id="PTHR23501:SF6">
    <property type="entry name" value="MULTIDRUG TRANSPORTER, PUTATIVE (AFU_ORTHOLOGUE AFUA_3G14560)-RELATED"/>
    <property type="match status" value="1"/>
</dbReference>
<feature type="domain" description="Major facilitator superfamily (MFS) profile" evidence="7">
    <location>
        <begin position="51"/>
        <end position="546"/>
    </location>
</feature>
<evidence type="ECO:0000313" key="9">
    <source>
        <dbReference type="Proteomes" id="UP000799766"/>
    </source>
</evidence>
<proteinExistence type="predicted"/>
<keyword evidence="4 6" id="KW-0472">Membrane</keyword>
<feature type="transmembrane region" description="Helical" evidence="6">
    <location>
        <begin position="86"/>
        <end position="104"/>
    </location>
</feature>
<dbReference type="PROSITE" id="PS50850">
    <property type="entry name" value="MFS"/>
    <property type="match status" value="1"/>
</dbReference>
<organism evidence="8 9">
    <name type="scientific">Lineolata rhizophorae</name>
    <dbReference type="NCBI Taxonomy" id="578093"/>
    <lineage>
        <taxon>Eukaryota</taxon>
        <taxon>Fungi</taxon>
        <taxon>Dikarya</taxon>
        <taxon>Ascomycota</taxon>
        <taxon>Pezizomycotina</taxon>
        <taxon>Dothideomycetes</taxon>
        <taxon>Dothideomycetes incertae sedis</taxon>
        <taxon>Lineolatales</taxon>
        <taxon>Lineolataceae</taxon>
        <taxon>Lineolata</taxon>
    </lineage>
</organism>
<keyword evidence="2 6" id="KW-0812">Transmembrane</keyword>
<dbReference type="GO" id="GO:0015174">
    <property type="term" value="F:basic amino acid transmembrane transporter activity"/>
    <property type="evidence" value="ECO:0007669"/>
    <property type="project" value="TreeGrafter"/>
</dbReference>
<feature type="region of interest" description="Disordered" evidence="5">
    <location>
        <begin position="1"/>
        <end position="39"/>
    </location>
</feature>
<comment type="subcellular location">
    <subcellularLocation>
        <location evidence="1">Membrane</location>
        <topology evidence="1">Multi-pass membrane protein</topology>
    </subcellularLocation>
</comment>
<dbReference type="Gene3D" id="1.20.1250.20">
    <property type="entry name" value="MFS general substrate transporter like domains"/>
    <property type="match status" value="2"/>
</dbReference>
<name>A0A6A6NV87_9PEZI</name>
<feature type="transmembrane region" description="Helical" evidence="6">
    <location>
        <begin position="348"/>
        <end position="367"/>
    </location>
</feature>
<feature type="transmembrane region" description="Helical" evidence="6">
    <location>
        <begin position="206"/>
        <end position="225"/>
    </location>
</feature>
<keyword evidence="3 6" id="KW-1133">Transmembrane helix</keyword>
<dbReference type="InterPro" id="IPR011701">
    <property type="entry name" value="MFS"/>
</dbReference>
<feature type="transmembrane region" description="Helical" evidence="6">
    <location>
        <begin position="271"/>
        <end position="289"/>
    </location>
</feature>
<feature type="transmembrane region" description="Helical" evidence="6">
    <location>
        <begin position="246"/>
        <end position="265"/>
    </location>
</feature>
<protein>
    <submittedName>
        <fullName evidence="8">Putative MFS multidrug transporter</fullName>
    </submittedName>
</protein>
<feature type="transmembrane region" description="Helical" evidence="6">
    <location>
        <begin position="374"/>
        <end position="396"/>
    </location>
</feature>
<dbReference type="AlphaFoldDB" id="A0A6A6NV87"/>
<dbReference type="InterPro" id="IPR020846">
    <property type="entry name" value="MFS_dom"/>
</dbReference>
<feature type="transmembrane region" description="Helical" evidence="6">
    <location>
        <begin position="310"/>
        <end position="336"/>
    </location>
</feature>
<evidence type="ECO:0000256" key="5">
    <source>
        <dbReference type="SAM" id="MobiDB-lite"/>
    </source>
</evidence>
<evidence type="ECO:0000256" key="4">
    <source>
        <dbReference type="ARBA" id="ARBA00023136"/>
    </source>
</evidence>
<keyword evidence="9" id="KW-1185">Reference proteome</keyword>
<accession>A0A6A6NV87</accession>
<feature type="transmembrane region" description="Helical" evidence="6">
    <location>
        <begin position="116"/>
        <end position="140"/>
    </location>
</feature>
<dbReference type="InterPro" id="IPR036259">
    <property type="entry name" value="MFS_trans_sf"/>
</dbReference>
<feature type="transmembrane region" description="Helical" evidence="6">
    <location>
        <begin position="48"/>
        <end position="66"/>
    </location>
</feature>